<keyword evidence="2" id="KW-0540">Nuclease</keyword>
<reference evidence="2 3" key="1">
    <citation type="submission" date="2019-03" db="EMBL/GenBank/DDBJ databases">
        <title>Genomic Encyclopedia of Type Strains, Phase IV (KMG-IV): sequencing the most valuable type-strain genomes for metagenomic binning, comparative biology and taxonomic classification.</title>
        <authorList>
            <person name="Goeker M."/>
        </authorList>
    </citation>
    <scope>NUCLEOTIDE SEQUENCE [LARGE SCALE GENOMIC DNA]</scope>
    <source>
        <strain evidence="2 3">DSM 13587</strain>
    </source>
</reference>
<keyword evidence="2" id="KW-0255">Endonuclease</keyword>
<keyword evidence="3" id="KW-1185">Reference proteome</keyword>
<dbReference type="OrthoDB" id="529575at2"/>
<dbReference type="EMBL" id="SMAO01000010">
    <property type="protein sequence ID" value="TCT18984.1"/>
    <property type="molecule type" value="Genomic_DNA"/>
</dbReference>
<dbReference type="RefSeq" id="WP_132978343.1">
    <property type="nucleotide sequence ID" value="NZ_SMAO01000010.1"/>
</dbReference>
<accession>A0A4R3MRV9</accession>
<name>A0A4R3MRV9_9GAMM</name>
<evidence type="ECO:0000259" key="1">
    <source>
        <dbReference type="Pfam" id="PF13391"/>
    </source>
</evidence>
<keyword evidence="2" id="KW-0378">Hydrolase</keyword>
<gene>
    <name evidence="2" type="ORF">EDC35_11031</name>
</gene>
<protein>
    <submittedName>
        <fullName evidence="2">Putative restriction endonuclease</fullName>
    </submittedName>
</protein>
<dbReference type="Proteomes" id="UP000295717">
    <property type="component" value="Unassembled WGS sequence"/>
</dbReference>
<proteinExistence type="predicted"/>
<comment type="caution">
    <text evidence="2">The sequence shown here is derived from an EMBL/GenBank/DDBJ whole genome shotgun (WGS) entry which is preliminary data.</text>
</comment>
<dbReference type="GO" id="GO:0004519">
    <property type="term" value="F:endonuclease activity"/>
    <property type="evidence" value="ECO:0007669"/>
    <property type="project" value="UniProtKB-KW"/>
</dbReference>
<dbReference type="InterPro" id="IPR003615">
    <property type="entry name" value="HNH_nuc"/>
</dbReference>
<evidence type="ECO:0000313" key="3">
    <source>
        <dbReference type="Proteomes" id="UP000295717"/>
    </source>
</evidence>
<organism evidence="2 3">
    <name type="scientific">Thiobaca trueperi</name>
    <dbReference type="NCBI Taxonomy" id="127458"/>
    <lineage>
        <taxon>Bacteria</taxon>
        <taxon>Pseudomonadati</taxon>
        <taxon>Pseudomonadota</taxon>
        <taxon>Gammaproteobacteria</taxon>
        <taxon>Chromatiales</taxon>
        <taxon>Chromatiaceae</taxon>
        <taxon>Thiobaca</taxon>
    </lineage>
</organism>
<dbReference type="AlphaFoldDB" id="A0A4R3MRV9"/>
<evidence type="ECO:0000313" key="2">
    <source>
        <dbReference type="EMBL" id="TCT18984.1"/>
    </source>
</evidence>
<dbReference type="Pfam" id="PF13391">
    <property type="entry name" value="HNH_2"/>
    <property type="match status" value="1"/>
</dbReference>
<feature type="domain" description="HNH nuclease" evidence="1">
    <location>
        <begin position="212"/>
        <end position="262"/>
    </location>
</feature>
<sequence>MTGRDHEIRLAAFAHCARLMHDDGGAVAWEAIQEGFEFGGERVYLAGKARGIHRPRQMKRGVLSIKTTKPRKGRTARYDDALVGDGYFSYAFQGDDPGNHDNTCLREAFADQSPLIYFYALVPGIYQILYPCYLMEWNPHSLFCTVAIGSQFELVQPSEVRETVGHYELAQPSAAREPTSPIERRYSTIEAKVRLHQAEFRELVLSAYDRRCSVSGLPIPELLQAAHIIPDRDERGQPDITNGLCLSILHHTAYDRNLLGIDPDGRIVVAESVLGQHDGPTLEAGIKGLHGQMIRLPRHDGDRPNRDYLAERFEAFRRVG</sequence>